<comment type="catalytic activity">
    <reaction evidence="2">
        <text>2 a mycocerosyl-[mycocerosic acid synthase] + a phenolphthiocerol = a dimycocerosyl phenolphthiocerol + 2 holo-[mycocerosic acid synthase].</text>
        <dbReference type="EC" id="2.3.1.282"/>
    </reaction>
</comment>
<dbReference type="PANTHER" id="PTHR28037:SF1">
    <property type="entry name" value="ALCOHOL O-ACETYLTRANSFERASE 1-RELATED"/>
    <property type="match status" value="1"/>
</dbReference>
<dbReference type="PANTHER" id="PTHR28037">
    <property type="entry name" value="ALCOHOL O-ACETYLTRANSFERASE 1-RELATED"/>
    <property type="match status" value="1"/>
</dbReference>
<dbReference type="EC" id="2.3.1.282" evidence="5"/>
<name>A0ABN3X6N6_9ACTN</name>
<evidence type="ECO:0000256" key="11">
    <source>
        <dbReference type="ARBA" id="ARBA00033407"/>
    </source>
</evidence>
<dbReference type="InterPro" id="IPR052058">
    <property type="entry name" value="Alcohol_O-acetyltransferase"/>
</dbReference>
<proteinExistence type="inferred from homology"/>
<evidence type="ECO:0000256" key="10">
    <source>
        <dbReference type="ARBA" id="ARBA00032317"/>
    </source>
</evidence>
<comment type="similarity">
    <text evidence="4">Belongs to the acyltransferase PapA5 family.</text>
</comment>
<reference evidence="13 14" key="1">
    <citation type="journal article" date="2019" name="Int. J. Syst. Evol. Microbiol.">
        <title>The Global Catalogue of Microorganisms (GCM) 10K type strain sequencing project: providing services to taxonomists for standard genome sequencing and annotation.</title>
        <authorList>
            <consortium name="The Broad Institute Genomics Platform"/>
            <consortium name="The Broad Institute Genome Sequencing Center for Infectious Disease"/>
            <person name="Wu L."/>
            <person name="Ma J."/>
        </authorList>
    </citation>
    <scope>NUCLEOTIDE SEQUENCE [LARGE SCALE GENOMIC DNA]</scope>
    <source>
        <strain evidence="13 14">JCM 9088</strain>
    </source>
</reference>
<comment type="caution">
    <text evidence="13">The sequence shown here is derived from an EMBL/GenBank/DDBJ whole genome shotgun (WGS) entry which is preliminary data.</text>
</comment>
<feature type="domain" description="Phthiocerol/phthiodiolone dimycocerosyl transferase C-terminal" evidence="12">
    <location>
        <begin position="234"/>
        <end position="401"/>
    </location>
</feature>
<evidence type="ECO:0000256" key="4">
    <source>
        <dbReference type="ARBA" id="ARBA00006558"/>
    </source>
</evidence>
<evidence type="ECO:0000256" key="6">
    <source>
        <dbReference type="ARBA" id="ARBA00013449"/>
    </source>
</evidence>
<sequence>MELLARMSRFRPDSLTGESIMTERLLAPHEAAIAAAGVRVVLHCDVEGDVDETVLAQALDRLQECYPLLGGRIVTEAGNGPLVRIDATAPKPELNRGTDFDGEVSAPLAWDRTPLLRLTLLPASGGSRVVMTLPRAFVDATCYLAVHERLWALYAALATGRPLPVERVEPVLAPALDEVLSARFTDGQLREFVAERARLDAQAAPALLPALAADNNGPGPDLSFGITTVEAGPDHCERLAQRARDTSLTLNALVSGVLLTSLRSVLPVPEGPVRMLCTTAVDMRRRLSPPLPAQVLQSAATTTSVRLDIDEHAHPVEVGQELNARLRADLDSGAAAMELAAFPYMLDQHPPTLVITNVGTIAGPDLPKELRITNVRIAPLGHVPMLFAVVSRYRGRLAIDLTYSRAWYTDTQIQELVDRVSVTLADAGR</sequence>
<evidence type="ECO:0000256" key="9">
    <source>
        <dbReference type="ARBA" id="ARBA00030465"/>
    </source>
</evidence>
<accession>A0ABN3X6N6</accession>
<evidence type="ECO:0000256" key="2">
    <source>
        <dbReference type="ARBA" id="ARBA00000625"/>
    </source>
</evidence>
<dbReference type="Pfam" id="PF16911">
    <property type="entry name" value="PapA_C"/>
    <property type="match status" value="1"/>
</dbReference>
<keyword evidence="8" id="KW-0012">Acyltransferase</keyword>
<dbReference type="Gene3D" id="3.30.559.30">
    <property type="entry name" value="Nonribosomal peptide synthetase, condensation domain"/>
    <property type="match status" value="1"/>
</dbReference>
<evidence type="ECO:0000256" key="7">
    <source>
        <dbReference type="ARBA" id="ARBA00022679"/>
    </source>
</evidence>
<gene>
    <name evidence="13" type="ORF">GCM10010446_26260</name>
</gene>
<comment type="catalytic activity">
    <reaction evidence="1">
        <text>2 a mycocerosyl-[mycocerosic acid synthase] + a phthiocerol = a dimycocerosyl phthiocerol + 2 holo-[mycocerosic acid synthase].</text>
        <dbReference type="EC" id="2.3.1.282"/>
    </reaction>
</comment>
<dbReference type="InterPro" id="IPR023213">
    <property type="entry name" value="CAT-like_dom_sf"/>
</dbReference>
<comment type="catalytic activity">
    <reaction evidence="3">
        <text>2 a mycocerosyl-[mycocerosic acid synthase] + a phthiodiolone = a dimycocerosyl phthiodiolone + 2 holo-[mycocerosic acid synthase].</text>
        <dbReference type="EC" id="2.3.1.282"/>
    </reaction>
</comment>
<dbReference type="InterPro" id="IPR031641">
    <property type="entry name" value="PapA_C"/>
</dbReference>
<dbReference type="Proteomes" id="UP001500403">
    <property type="component" value="Unassembled WGS sequence"/>
</dbReference>
<keyword evidence="7" id="KW-0808">Transferase</keyword>
<organism evidence="13 14">
    <name type="scientific">Streptomyces enissocaesilis</name>
    <dbReference type="NCBI Taxonomy" id="332589"/>
    <lineage>
        <taxon>Bacteria</taxon>
        <taxon>Bacillati</taxon>
        <taxon>Actinomycetota</taxon>
        <taxon>Actinomycetes</taxon>
        <taxon>Kitasatosporales</taxon>
        <taxon>Streptomycetaceae</taxon>
        <taxon>Streptomyces</taxon>
        <taxon>Streptomyces rochei group</taxon>
    </lineage>
</organism>
<evidence type="ECO:0000313" key="14">
    <source>
        <dbReference type="Proteomes" id="UP001500403"/>
    </source>
</evidence>
<protein>
    <recommendedName>
        <fullName evidence="6">Phthiocerol/phthiodiolone dimycocerosyl transferase</fullName>
        <ecNumber evidence="5">2.3.1.282</ecNumber>
    </recommendedName>
    <alternativeName>
        <fullName evidence="11">Acyltransferase PapA5</fullName>
    </alternativeName>
    <alternativeName>
        <fullName evidence="9">Phthiocerol/phthiodiolone O-acyltransferase</fullName>
    </alternativeName>
    <alternativeName>
        <fullName evidence="10">Polyketide synthase-associated protein A5</fullName>
    </alternativeName>
</protein>
<evidence type="ECO:0000256" key="5">
    <source>
        <dbReference type="ARBA" id="ARBA00012866"/>
    </source>
</evidence>
<dbReference type="Gene3D" id="3.30.559.10">
    <property type="entry name" value="Chloramphenicol acetyltransferase-like domain"/>
    <property type="match status" value="1"/>
</dbReference>
<evidence type="ECO:0000256" key="1">
    <source>
        <dbReference type="ARBA" id="ARBA00000026"/>
    </source>
</evidence>
<evidence type="ECO:0000259" key="12">
    <source>
        <dbReference type="Pfam" id="PF16911"/>
    </source>
</evidence>
<keyword evidence="14" id="KW-1185">Reference proteome</keyword>
<evidence type="ECO:0000313" key="13">
    <source>
        <dbReference type="EMBL" id="GAA2939630.1"/>
    </source>
</evidence>
<evidence type="ECO:0000256" key="8">
    <source>
        <dbReference type="ARBA" id="ARBA00023315"/>
    </source>
</evidence>
<dbReference type="EMBL" id="BAAAUD010000026">
    <property type="protein sequence ID" value="GAA2939630.1"/>
    <property type="molecule type" value="Genomic_DNA"/>
</dbReference>
<evidence type="ECO:0000256" key="3">
    <source>
        <dbReference type="ARBA" id="ARBA00001907"/>
    </source>
</evidence>
<dbReference type="SUPFAM" id="SSF52777">
    <property type="entry name" value="CoA-dependent acyltransferases"/>
    <property type="match status" value="2"/>
</dbReference>